<protein>
    <recommendedName>
        <fullName evidence="3">Helix-turn-helix DNA binding domain protein</fullName>
    </recommendedName>
</protein>
<gene>
    <name evidence="1" type="ORF">M1E25_24570</name>
</gene>
<evidence type="ECO:0000313" key="2">
    <source>
        <dbReference type="Proteomes" id="UP001167160"/>
    </source>
</evidence>
<comment type="caution">
    <text evidence="1">The sequence shown here is derived from an EMBL/GenBank/DDBJ whole genome shotgun (WGS) entry which is preliminary data.</text>
</comment>
<proteinExistence type="predicted"/>
<organism evidence="1 2">
    <name type="scientific">Streptomyces meridianus</name>
    <dbReference type="NCBI Taxonomy" id="2938945"/>
    <lineage>
        <taxon>Bacteria</taxon>
        <taxon>Bacillati</taxon>
        <taxon>Actinomycetota</taxon>
        <taxon>Actinomycetes</taxon>
        <taxon>Kitasatosporales</taxon>
        <taxon>Streptomycetaceae</taxon>
        <taxon>Streptomyces</taxon>
    </lineage>
</organism>
<sequence>MSTTSWRERVDAENRRQRELRAEITASARRRAAAFEDGVRELGSKSAVAREIGIDVRAVRRAINEYGTATAPPTGSTSE</sequence>
<reference evidence="1" key="1">
    <citation type="journal article" date="2023" name="Int. J. Syst. Evol. Microbiol.">
        <title>Streptomyces meridianus sp. nov. isolated from brackish water of the Tagus estuary in Alcochete, Portugal.</title>
        <authorList>
            <person name="Santos J.D.N."/>
            <person name="Klimek D."/>
            <person name="Calusinska M."/>
            <person name="Lobo Da Cunha A."/>
            <person name="Catita J."/>
            <person name="Goncalves H."/>
            <person name="Gonzalez I."/>
            <person name="Reyes F."/>
            <person name="Lage O.M."/>
        </authorList>
    </citation>
    <scope>NUCLEOTIDE SEQUENCE</scope>
    <source>
        <strain evidence="1">MTZ3.1</strain>
    </source>
</reference>
<name>A0ABT0XF90_9ACTN</name>
<evidence type="ECO:0008006" key="3">
    <source>
        <dbReference type="Google" id="ProtNLM"/>
    </source>
</evidence>
<accession>A0ABT0XF90</accession>
<dbReference type="Proteomes" id="UP001167160">
    <property type="component" value="Unassembled WGS sequence"/>
</dbReference>
<dbReference type="EMBL" id="JAMQGM010000064">
    <property type="protein sequence ID" value="MCM2580472.1"/>
    <property type="molecule type" value="Genomic_DNA"/>
</dbReference>
<keyword evidence="2" id="KW-1185">Reference proteome</keyword>
<evidence type="ECO:0000313" key="1">
    <source>
        <dbReference type="EMBL" id="MCM2580472.1"/>
    </source>
</evidence>